<evidence type="ECO:0000313" key="4">
    <source>
        <dbReference type="EMBL" id="KZF25138.1"/>
    </source>
</evidence>
<dbReference type="PROSITE" id="PS00463">
    <property type="entry name" value="ZN2_CY6_FUNGAL_1"/>
    <property type="match status" value="1"/>
</dbReference>
<evidence type="ECO:0000313" key="5">
    <source>
        <dbReference type="Proteomes" id="UP000076632"/>
    </source>
</evidence>
<dbReference type="PANTHER" id="PTHR37534">
    <property type="entry name" value="TRANSCRIPTIONAL ACTIVATOR PROTEIN UGA3"/>
    <property type="match status" value="1"/>
</dbReference>
<comment type="subcellular location">
    <subcellularLocation>
        <location evidence="1">Nucleus</location>
    </subcellularLocation>
</comment>
<dbReference type="CDD" id="cd00067">
    <property type="entry name" value="GAL4"/>
    <property type="match status" value="1"/>
</dbReference>
<evidence type="ECO:0000256" key="2">
    <source>
        <dbReference type="ARBA" id="ARBA00023242"/>
    </source>
</evidence>
<dbReference type="InterPro" id="IPR036864">
    <property type="entry name" value="Zn2-C6_fun-type_DNA-bd_sf"/>
</dbReference>
<dbReference type="GO" id="GO:0000976">
    <property type="term" value="F:transcription cis-regulatory region binding"/>
    <property type="evidence" value="ECO:0007669"/>
    <property type="project" value="TreeGrafter"/>
</dbReference>
<dbReference type="InterPro" id="IPR001138">
    <property type="entry name" value="Zn2Cys6_DnaBD"/>
</dbReference>
<dbReference type="SUPFAM" id="SSF57701">
    <property type="entry name" value="Zn2/Cys6 DNA-binding domain"/>
    <property type="match status" value="1"/>
</dbReference>
<dbReference type="Gene3D" id="4.10.240.10">
    <property type="entry name" value="Zn(2)-C6 fungal-type DNA-binding domain"/>
    <property type="match status" value="1"/>
</dbReference>
<dbReference type="OMA" id="DRWNVHL"/>
<accession>A0A165IN58</accession>
<evidence type="ECO:0000259" key="3">
    <source>
        <dbReference type="PROSITE" id="PS50048"/>
    </source>
</evidence>
<dbReference type="InterPro" id="IPR021858">
    <property type="entry name" value="Fun_TF"/>
</dbReference>
<dbReference type="PROSITE" id="PS50048">
    <property type="entry name" value="ZN2_CY6_FUNGAL_2"/>
    <property type="match status" value="1"/>
</dbReference>
<dbReference type="RefSeq" id="XP_018190693.1">
    <property type="nucleotide sequence ID" value="XM_018336782.1"/>
</dbReference>
<dbReference type="Proteomes" id="UP000076632">
    <property type="component" value="Unassembled WGS sequence"/>
</dbReference>
<feature type="domain" description="Zn(2)-C6 fungal-type" evidence="3">
    <location>
        <begin position="9"/>
        <end position="37"/>
    </location>
</feature>
<dbReference type="EMBL" id="KV407455">
    <property type="protein sequence ID" value="KZF25138.1"/>
    <property type="molecule type" value="Genomic_DNA"/>
</dbReference>
<dbReference type="InParanoid" id="A0A165IN58"/>
<dbReference type="GO" id="GO:0005634">
    <property type="term" value="C:nucleus"/>
    <property type="evidence" value="ECO:0007669"/>
    <property type="project" value="UniProtKB-SubCell"/>
</dbReference>
<dbReference type="Pfam" id="PF11951">
    <property type="entry name" value="Fungal_trans_2"/>
    <property type="match status" value="1"/>
</dbReference>
<organism evidence="4 5">
    <name type="scientific">Xylona heveae (strain CBS 132557 / TC161)</name>
    <dbReference type="NCBI Taxonomy" id="1328760"/>
    <lineage>
        <taxon>Eukaryota</taxon>
        <taxon>Fungi</taxon>
        <taxon>Dikarya</taxon>
        <taxon>Ascomycota</taxon>
        <taxon>Pezizomycotina</taxon>
        <taxon>Xylonomycetes</taxon>
        <taxon>Xylonales</taxon>
        <taxon>Xylonaceae</taxon>
        <taxon>Xylona</taxon>
    </lineage>
</organism>
<dbReference type="SMART" id="SM00066">
    <property type="entry name" value="GAL4"/>
    <property type="match status" value="1"/>
</dbReference>
<dbReference type="GO" id="GO:0000981">
    <property type="term" value="F:DNA-binding transcription factor activity, RNA polymerase II-specific"/>
    <property type="evidence" value="ECO:0007669"/>
    <property type="project" value="InterPro"/>
</dbReference>
<dbReference type="PANTHER" id="PTHR37534:SF8">
    <property type="entry name" value="ZN(II)2CYS6 TRANSCRIPTION FACTOR (EUROFUNG)"/>
    <property type="match status" value="1"/>
</dbReference>
<proteinExistence type="predicted"/>
<protein>
    <submittedName>
        <fullName evidence="4">C6 transcription factor (Acr-2)</fullName>
    </submittedName>
</protein>
<name>A0A165IN58_XYLHT</name>
<dbReference type="GeneID" id="28901919"/>
<dbReference type="AlphaFoldDB" id="A0A165IN58"/>
<reference evidence="4 5" key="1">
    <citation type="journal article" date="2016" name="Fungal Biol.">
        <title>The genome of Xylona heveae provides a window into fungal endophytism.</title>
        <authorList>
            <person name="Gazis R."/>
            <person name="Kuo A."/>
            <person name="Riley R."/>
            <person name="LaButti K."/>
            <person name="Lipzen A."/>
            <person name="Lin J."/>
            <person name="Amirebrahimi M."/>
            <person name="Hesse C.N."/>
            <person name="Spatafora J.W."/>
            <person name="Henrissat B."/>
            <person name="Hainaut M."/>
            <person name="Grigoriev I.V."/>
            <person name="Hibbett D.S."/>
        </authorList>
    </citation>
    <scope>NUCLEOTIDE SEQUENCE [LARGE SCALE GENOMIC DNA]</scope>
    <source>
        <strain evidence="4 5">TC161</strain>
    </source>
</reference>
<dbReference type="GO" id="GO:0008270">
    <property type="term" value="F:zinc ion binding"/>
    <property type="evidence" value="ECO:0007669"/>
    <property type="project" value="InterPro"/>
</dbReference>
<gene>
    <name evidence="4" type="ORF">L228DRAFT_62662</name>
</gene>
<dbReference type="OrthoDB" id="5130013at2759"/>
<dbReference type="Pfam" id="PF00172">
    <property type="entry name" value="Zn_clus"/>
    <property type="match status" value="1"/>
</dbReference>
<dbReference type="GO" id="GO:0045944">
    <property type="term" value="P:positive regulation of transcription by RNA polymerase II"/>
    <property type="evidence" value="ECO:0007669"/>
    <property type="project" value="TreeGrafter"/>
</dbReference>
<keyword evidence="5" id="KW-1185">Reference proteome</keyword>
<evidence type="ECO:0000256" key="1">
    <source>
        <dbReference type="ARBA" id="ARBA00004123"/>
    </source>
</evidence>
<keyword evidence="2" id="KW-0539">Nucleus</keyword>
<sequence length="510" mass="57592">MEAPAISKSCYTCRRRRIQCDRSKTPCLKCEKAGLDCFEERPLRWVRGVAIRGGMRGRSFAKTSAEQVDESSILSYWSLGTRLKPDVLLPELSKYVSGARSLGVPRAMIDVAMSSLDSRSRYYLDYYNDRICKVFIVYDSEKNPFRSLIPLGLNEPVLLETILALAARHLANAGHLFSDLGERMLPESVNAHCEALHFKHRAIQGLASTLRNPALYQKDATIASVFLLVFLDLLESGCDRWNYHLEGAKRLMTLMKPHDPGRTIEGIRHFITNQIHLIESLGTTFVRPNLVSKFISAQETETPLQDVVEQSFLGCPGYILSAVQHFSVVRDRIADGDSASLTSADNQLHDIISVQESIKNFDCHAWAANLPQEQSAARDVQQLSMLSRSYQLGASLYGQRVLDAITQKVTPTGTILSELIEVIGALRDDPSVFKCILWPIFVAGLECKDPLQRTFLIQSLETFWEYTYCLNVINAARILQEYWAQEENRGKLPSQWIFNVGRQGRDWLLI</sequence>